<accession>A0A840XI70</accession>
<evidence type="ECO:0000313" key="4">
    <source>
        <dbReference type="EMBL" id="MBB5618192.1"/>
    </source>
</evidence>
<evidence type="ECO:0000256" key="2">
    <source>
        <dbReference type="ARBA" id="ARBA00023315"/>
    </source>
</evidence>
<dbReference type="RefSeq" id="WP_341799906.1">
    <property type="nucleotide sequence ID" value="NZ_BAAANZ010000004.1"/>
</dbReference>
<dbReference type="Pfam" id="PF01553">
    <property type="entry name" value="Acyltransferase"/>
    <property type="match status" value="1"/>
</dbReference>
<comment type="caution">
    <text evidence="4">The sequence shown here is derived from an EMBL/GenBank/DDBJ whole genome shotgun (WGS) entry which is preliminary data.</text>
</comment>
<proteinExistence type="predicted"/>
<dbReference type="EC" id="2.3.1.51" evidence="4"/>
<gene>
    <name evidence="4" type="ORF">BJ959_001688</name>
</gene>
<dbReference type="PANTHER" id="PTHR10434">
    <property type="entry name" value="1-ACYL-SN-GLYCEROL-3-PHOSPHATE ACYLTRANSFERASE"/>
    <property type="match status" value="1"/>
</dbReference>
<dbReference type="CDD" id="cd07989">
    <property type="entry name" value="LPLAT_AGPAT-like"/>
    <property type="match status" value="1"/>
</dbReference>
<protein>
    <submittedName>
        <fullName evidence="4">1-acyl-sn-glycerol-3-phosphate acyltransferase</fullName>
        <ecNumber evidence="4">2.3.1.51</ecNumber>
    </submittedName>
</protein>
<organism evidence="4 5">
    <name type="scientific">Microcella frigidaquae</name>
    <dbReference type="NCBI Taxonomy" id="424758"/>
    <lineage>
        <taxon>Bacteria</taxon>
        <taxon>Bacillati</taxon>
        <taxon>Actinomycetota</taxon>
        <taxon>Actinomycetes</taxon>
        <taxon>Micrococcales</taxon>
        <taxon>Microbacteriaceae</taxon>
        <taxon>Microcella</taxon>
    </lineage>
</organism>
<dbReference type="AlphaFoldDB" id="A0A840XI70"/>
<evidence type="ECO:0000313" key="5">
    <source>
        <dbReference type="Proteomes" id="UP000552883"/>
    </source>
</evidence>
<dbReference type="GO" id="GO:0003841">
    <property type="term" value="F:1-acylglycerol-3-phosphate O-acyltransferase activity"/>
    <property type="evidence" value="ECO:0007669"/>
    <property type="project" value="UniProtKB-EC"/>
</dbReference>
<dbReference type="GO" id="GO:0005886">
    <property type="term" value="C:plasma membrane"/>
    <property type="evidence" value="ECO:0007669"/>
    <property type="project" value="TreeGrafter"/>
</dbReference>
<dbReference type="SMART" id="SM00563">
    <property type="entry name" value="PlsC"/>
    <property type="match status" value="1"/>
</dbReference>
<dbReference type="GO" id="GO:0006654">
    <property type="term" value="P:phosphatidic acid biosynthetic process"/>
    <property type="evidence" value="ECO:0007669"/>
    <property type="project" value="TreeGrafter"/>
</dbReference>
<keyword evidence="2 4" id="KW-0012">Acyltransferase</keyword>
<evidence type="ECO:0000259" key="3">
    <source>
        <dbReference type="SMART" id="SM00563"/>
    </source>
</evidence>
<feature type="domain" description="Phospholipid/glycerol acyltransferase" evidence="3">
    <location>
        <begin position="34"/>
        <end position="153"/>
    </location>
</feature>
<reference evidence="4 5" key="1">
    <citation type="submission" date="2020-08" db="EMBL/GenBank/DDBJ databases">
        <title>Sequencing the genomes of 1000 actinobacteria strains.</title>
        <authorList>
            <person name="Klenk H.-P."/>
        </authorList>
    </citation>
    <scope>NUCLEOTIDE SEQUENCE [LARGE SCALE GENOMIC DNA]</scope>
    <source>
        <strain evidence="4 5">DSM 23889</strain>
    </source>
</reference>
<dbReference type="SUPFAM" id="SSF69593">
    <property type="entry name" value="Glycerol-3-phosphate (1)-acyltransferase"/>
    <property type="match status" value="1"/>
</dbReference>
<dbReference type="PANTHER" id="PTHR10434:SF11">
    <property type="entry name" value="1-ACYL-SN-GLYCEROL-3-PHOSPHATE ACYLTRANSFERASE"/>
    <property type="match status" value="1"/>
</dbReference>
<name>A0A840XI70_9MICO</name>
<evidence type="ECO:0000256" key="1">
    <source>
        <dbReference type="ARBA" id="ARBA00022679"/>
    </source>
</evidence>
<sequence>MLTFLARAFLAPIARLIWRPTVIGRENMPAEGPVVVASNHLSFIDSIVISLLARRPVSFLAKDEYFTGRGLKGWASRSFFSGVGAIPVTRGAGQAAREALDAGLAKLQAGQAFSIYPEGTRSRDGRLYRGKTGVAWLALTAGAPVVPVALIGTQHLQPVGSRRIRRVPITVHFGEPMDLTPFGTADSGRARRHATDAIMARIQSMSGQEYVDRYNEPPPATVRERVRRFFRARARAEL</sequence>
<dbReference type="Proteomes" id="UP000552883">
    <property type="component" value="Unassembled WGS sequence"/>
</dbReference>
<keyword evidence="5" id="KW-1185">Reference proteome</keyword>
<dbReference type="InterPro" id="IPR002123">
    <property type="entry name" value="Plipid/glycerol_acylTrfase"/>
</dbReference>
<keyword evidence="1 4" id="KW-0808">Transferase</keyword>
<dbReference type="EMBL" id="JACHBS010000001">
    <property type="protein sequence ID" value="MBB5618192.1"/>
    <property type="molecule type" value="Genomic_DNA"/>
</dbReference>